<evidence type="ECO:0000313" key="6">
    <source>
        <dbReference type="EMBL" id="CAK8988445.1"/>
    </source>
</evidence>
<keyword evidence="6" id="KW-0418">Kinase</keyword>
<organism evidence="6 7">
    <name type="scientific">Durusdinium trenchii</name>
    <dbReference type="NCBI Taxonomy" id="1381693"/>
    <lineage>
        <taxon>Eukaryota</taxon>
        <taxon>Sar</taxon>
        <taxon>Alveolata</taxon>
        <taxon>Dinophyceae</taxon>
        <taxon>Suessiales</taxon>
        <taxon>Symbiodiniaceae</taxon>
        <taxon>Durusdinium</taxon>
    </lineage>
</organism>
<evidence type="ECO:0000313" key="7">
    <source>
        <dbReference type="Proteomes" id="UP001642464"/>
    </source>
</evidence>
<keyword evidence="4" id="KW-0723">Serine/threonine-protein kinase</keyword>
<dbReference type="PROSITE" id="PS50011">
    <property type="entry name" value="PROTEIN_KINASE_DOM"/>
    <property type="match status" value="1"/>
</dbReference>
<comment type="similarity">
    <text evidence="4">Belongs to the protein kinase superfamily.</text>
</comment>
<keyword evidence="2 3" id="KW-0067">ATP-binding</keyword>
<evidence type="ECO:0000256" key="1">
    <source>
        <dbReference type="ARBA" id="ARBA00022741"/>
    </source>
</evidence>
<reference evidence="6 7" key="1">
    <citation type="submission" date="2024-02" db="EMBL/GenBank/DDBJ databases">
        <authorList>
            <person name="Chen Y."/>
            <person name="Shah S."/>
            <person name="Dougan E. K."/>
            <person name="Thang M."/>
            <person name="Chan C."/>
        </authorList>
    </citation>
    <scope>NUCLEOTIDE SEQUENCE [LARGE SCALE GENOMIC DNA]</scope>
</reference>
<accession>A0ABP0HHZ0</accession>
<evidence type="ECO:0000256" key="3">
    <source>
        <dbReference type="PROSITE-ProRule" id="PRU10141"/>
    </source>
</evidence>
<evidence type="ECO:0000256" key="2">
    <source>
        <dbReference type="ARBA" id="ARBA00022840"/>
    </source>
</evidence>
<dbReference type="InterPro" id="IPR008271">
    <property type="entry name" value="Ser/Thr_kinase_AS"/>
</dbReference>
<dbReference type="InterPro" id="IPR011009">
    <property type="entry name" value="Kinase-like_dom_sf"/>
</dbReference>
<dbReference type="SMART" id="SM00220">
    <property type="entry name" value="S_TKc"/>
    <property type="match status" value="1"/>
</dbReference>
<keyword evidence="1 3" id="KW-0547">Nucleotide-binding</keyword>
<dbReference type="Proteomes" id="UP001642464">
    <property type="component" value="Unassembled WGS sequence"/>
</dbReference>
<dbReference type="PROSITE" id="PS00107">
    <property type="entry name" value="PROTEIN_KINASE_ATP"/>
    <property type="match status" value="1"/>
</dbReference>
<feature type="domain" description="Protein kinase" evidence="5">
    <location>
        <begin position="10"/>
        <end position="293"/>
    </location>
</feature>
<proteinExistence type="inferred from homology"/>
<dbReference type="SUPFAM" id="SSF56112">
    <property type="entry name" value="Protein kinase-like (PK-like)"/>
    <property type="match status" value="1"/>
</dbReference>
<dbReference type="InterPro" id="IPR000719">
    <property type="entry name" value="Prot_kinase_dom"/>
</dbReference>
<keyword evidence="6" id="KW-0808">Transferase</keyword>
<dbReference type="PROSITE" id="PS00108">
    <property type="entry name" value="PROTEIN_KINASE_ST"/>
    <property type="match status" value="1"/>
</dbReference>
<dbReference type="GO" id="GO:0016301">
    <property type="term" value="F:kinase activity"/>
    <property type="evidence" value="ECO:0007669"/>
    <property type="project" value="UniProtKB-KW"/>
</dbReference>
<dbReference type="PANTHER" id="PTHR24347">
    <property type="entry name" value="SERINE/THREONINE-PROTEIN KINASE"/>
    <property type="match status" value="1"/>
</dbReference>
<evidence type="ECO:0000259" key="5">
    <source>
        <dbReference type="PROSITE" id="PS50011"/>
    </source>
</evidence>
<dbReference type="CDD" id="cd05117">
    <property type="entry name" value="STKc_CAMK"/>
    <property type="match status" value="1"/>
</dbReference>
<dbReference type="EMBL" id="CAXAMM010000679">
    <property type="protein sequence ID" value="CAK8988445.1"/>
    <property type="molecule type" value="Genomic_DNA"/>
</dbReference>
<evidence type="ECO:0000256" key="4">
    <source>
        <dbReference type="RuleBase" id="RU000304"/>
    </source>
</evidence>
<dbReference type="Gene3D" id="1.10.510.10">
    <property type="entry name" value="Transferase(Phosphotransferase) domain 1"/>
    <property type="match status" value="1"/>
</dbReference>
<feature type="binding site" evidence="3">
    <location>
        <position position="39"/>
    </location>
    <ligand>
        <name>ATP</name>
        <dbReference type="ChEBI" id="CHEBI:30616"/>
    </ligand>
</feature>
<comment type="caution">
    <text evidence="6">The sequence shown here is derived from an EMBL/GenBank/DDBJ whole genome shotgun (WGS) entry which is preliminary data.</text>
</comment>
<dbReference type="InterPro" id="IPR017441">
    <property type="entry name" value="Protein_kinase_ATP_BS"/>
</dbReference>
<keyword evidence="7" id="KW-1185">Reference proteome</keyword>
<protein>
    <submittedName>
        <fullName evidence="6">Calcium/calmodulin-dependent protein kinase type 1 (CaM kinase I) (CaM-KI)</fullName>
    </submittedName>
</protein>
<gene>
    <name evidence="6" type="ORF">SCF082_LOCUS1396</name>
</gene>
<sequence>YRRKETRERYVLGDEIGRGNFATVFQATDSVSGNLVAVKVMNKEVAPREICENELSILEEISGKVAHQRITPIMDVYEDKENLYFVLELMRGGDFFDYVAAHGRLSEQEAAVVIRKLCYALGALHRHGILHRDVKLENLLLHEQSEEEKLDMGGNAFKLGDFGFASKIDQSDSFKNPAGTMGYVAPEILDERSYSPACDVWSAGVVMYILLAGHPPFPHKPGVDVASLSVQEQLEMELEAIHFGAAKPRWNKHLEKGAWKHVSHNAKHLVTRMLRVDPARRYTTEQVLTHPWIVGNTRRRQTEFLGFE</sequence>
<feature type="non-terminal residue" evidence="6">
    <location>
        <position position="1"/>
    </location>
</feature>
<dbReference type="Pfam" id="PF00069">
    <property type="entry name" value="Pkinase"/>
    <property type="match status" value="1"/>
</dbReference>
<name>A0ABP0HHZ0_9DINO</name>